<reference evidence="2 3" key="1">
    <citation type="journal article" date="2018" name="Sci. Rep.">
        <title>Raphidocelis subcapitata (=Pseudokirchneriella subcapitata) provides an insight into genome evolution and environmental adaptations in the Sphaeropleales.</title>
        <authorList>
            <person name="Suzuki S."/>
            <person name="Yamaguchi H."/>
            <person name="Nakajima N."/>
            <person name="Kawachi M."/>
        </authorList>
    </citation>
    <scope>NUCLEOTIDE SEQUENCE [LARGE SCALE GENOMIC DNA]</scope>
    <source>
        <strain evidence="2 3">NIES-35</strain>
    </source>
</reference>
<accession>A0A2V0PBC0</accession>
<dbReference type="Proteomes" id="UP000247498">
    <property type="component" value="Unassembled WGS sequence"/>
</dbReference>
<dbReference type="Pfam" id="PF08819">
    <property type="entry name" value="DUF1802"/>
    <property type="match status" value="1"/>
</dbReference>
<protein>
    <submittedName>
        <fullName evidence="2">Uncharacterized protein</fullName>
    </submittedName>
</protein>
<dbReference type="AlphaFoldDB" id="A0A2V0PBC0"/>
<evidence type="ECO:0000313" key="3">
    <source>
        <dbReference type="Proteomes" id="UP000247498"/>
    </source>
</evidence>
<sequence>MEVAAAQRQLQRQASAPHGLRARGAAPPRLPHRRRCRCAAAGAAAEGAPQAAPAAAAVVALKEWAPTCAALGAGEQTILIRKGGIKEPKFVPEAAAFLLFPTSFHTDQQLLKPGAASKYREALDLDPKQLPAVPLAQYAEVTGAWTTRDERVLQVLSPLHVWADAFRDTRLKWRRAQPLTLLELRAYRLEPPLQLPRCEELFGCFSWVGTPGLAPEAVAAAVARRVPALGDAAFAERQALLRERLASLEAEPLAL</sequence>
<keyword evidence="3" id="KW-1185">Reference proteome</keyword>
<comment type="caution">
    <text evidence="2">The sequence shown here is derived from an EMBL/GenBank/DDBJ whole genome shotgun (WGS) entry which is preliminary data.</text>
</comment>
<evidence type="ECO:0000313" key="2">
    <source>
        <dbReference type="EMBL" id="GBF95180.1"/>
    </source>
</evidence>
<organism evidence="2 3">
    <name type="scientific">Raphidocelis subcapitata</name>
    <dbReference type="NCBI Taxonomy" id="307507"/>
    <lineage>
        <taxon>Eukaryota</taxon>
        <taxon>Viridiplantae</taxon>
        <taxon>Chlorophyta</taxon>
        <taxon>core chlorophytes</taxon>
        <taxon>Chlorophyceae</taxon>
        <taxon>CS clade</taxon>
        <taxon>Sphaeropleales</taxon>
        <taxon>Selenastraceae</taxon>
        <taxon>Raphidocelis</taxon>
    </lineage>
</organism>
<evidence type="ECO:0000256" key="1">
    <source>
        <dbReference type="SAM" id="MobiDB-lite"/>
    </source>
</evidence>
<proteinExistence type="predicted"/>
<dbReference type="EMBL" id="BDRX01000061">
    <property type="protein sequence ID" value="GBF95180.1"/>
    <property type="molecule type" value="Genomic_DNA"/>
</dbReference>
<feature type="region of interest" description="Disordered" evidence="1">
    <location>
        <begin position="1"/>
        <end position="32"/>
    </location>
</feature>
<name>A0A2V0PBC0_9CHLO</name>
<feature type="compositionally biased region" description="Low complexity" evidence="1">
    <location>
        <begin position="1"/>
        <end position="27"/>
    </location>
</feature>
<dbReference type="InParanoid" id="A0A2V0PBC0"/>
<dbReference type="OrthoDB" id="567563at2759"/>
<dbReference type="InterPro" id="IPR014923">
    <property type="entry name" value="DUF1802"/>
</dbReference>
<gene>
    <name evidence="2" type="ORF">Rsub_07893</name>
</gene>